<accession>A0AAW2G3Y9</accession>
<evidence type="ECO:0000313" key="3">
    <source>
        <dbReference type="Proteomes" id="UP001430953"/>
    </source>
</evidence>
<sequence length="118" mass="13540">MLFHNIEVVGKFLEIQVVSKADKLVRMYELGVLHREFIRIDGRTCEETKLTNAQAYLGSSRNARAKLPAPALLLSSTICKKAKLKETRRESAENGIAHATPHRQRQEKEKKEKKNIER</sequence>
<evidence type="ECO:0000256" key="1">
    <source>
        <dbReference type="SAM" id="MobiDB-lite"/>
    </source>
</evidence>
<organism evidence="2 3">
    <name type="scientific">Cardiocondyla obscurior</name>
    <dbReference type="NCBI Taxonomy" id="286306"/>
    <lineage>
        <taxon>Eukaryota</taxon>
        <taxon>Metazoa</taxon>
        <taxon>Ecdysozoa</taxon>
        <taxon>Arthropoda</taxon>
        <taxon>Hexapoda</taxon>
        <taxon>Insecta</taxon>
        <taxon>Pterygota</taxon>
        <taxon>Neoptera</taxon>
        <taxon>Endopterygota</taxon>
        <taxon>Hymenoptera</taxon>
        <taxon>Apocrita</taxon>
        <taxon>Aculeata</taxon>
        <taxon>Formicoidea</taxon>
        <taxon>Formicidae</taxon>
        <taxon>Myrmicinae</taxon>
        <taxon>Cardiocondyla</taxon>
    </lineage>
</organism>
<dbReference type="AlphaFoldDB" id="A0AAW2G3Y9"/>
<keyword evidence="3" id="KW-1185">Reference proteome</keyword>
<protein>
    <submittedName>
        <fullName evidence="2">Uncharacterized protein</fullName>
    </submittedName>
</protein>
<evidence type="ECO:0000313" key="2">
    <source>
        <dbReference type="EMBL" id="KAL0122238.1"/>
    </source>
</evidence>
<comment type="caution">
    <text evidence="2">The sequence shown here is derived from an EMBL/GenBank/DDBJ whole genome shotgun (WGS) entry which is preliminary data.</text>
</comment>
<reference evidence="2 3" key="1">
    <citation type="submission" date="2023-03" db="EMBL/GenBank/DDBJ databases">
        <title>High recombination rates correlate with genetic variation in Cardiocondyla obscurior ants.</title>
        <authorList>
            <person name="Errbii M."/>
        </authorList>
    </citation>
    <scope>NUCLEOTIDE SEQUENCE [LARGE SCALE GENOMIC DNA]</scope>
    <source>
        <strain evidence="2">Alpha-2009</strain>
        <tissue evidence="2">Whole body</tissue>
    </source>
</reference>
<dbReference type="Proteomes" id="UP001430953">
    <property type="component" value="Unassembled WGS sequence"/>
</dbReference>
<feature type="region of interest" description="Disordered" evidence="1">
    <location>
        <begin position="85"/>
        <end position="118"/>
    </location>
</feature>
<name>A0AAW2G3Y9_9HYME</name>
<gene>
    <name evidence="2" type="ORF">PUN28_007171</name>
</gene>
<proteinExistence type="predicted"/>
<dbReference type="EMBL" id="JADYXP020000006">
    <property type="protein sequence ID" value="KAL0122238.1"/>
    <property type="molecule type" value="Genomic_DNA"/>
</dbReference>
<feature type="compositionally biased region" description="Basic and acidic residues" evidence="1">
    <location>
        <begin position="104"/>
        <end position="118"/>
    </location>
</feature>